<dbReference type="InterPro" id="IPR005482">
    <property type="entry name" value="Biotin_COase_C"/>
</dbReference>
<dbReference type="FunFam" id="2.40.50.100:FF:000003">
    <property type="entry name" value="Acetyl-CoA carboxylase biotin carboxyl carrier protein"/>
    <property type="match status" value="1"/>
</dbReference>
<dbReference type="CDD" id="cd06850">
    <property type="entry name" value="biotinyl_domain"/>
    <property type="match status" value="1"/>
</dbReference>
<dbReference type="GO" id="GO:0005524">
    <property type="term" value="F:ATP binding"/>
    <property type="evidence" value="ECO:0007669"/>
    <property type="project" value="UniProtKB-UniRule"/>
</dbReference>
<dbReference type="InterPro" id="IPR048429">
    <property type="entry name" value="MCC_alpha_BT"/>
</dbReference>
<organism evidence="17">
    <name type="scientific">uncultured Rubrobacteraceae bacterium</name>
    <dbReference type="NCBI Taxonomy" id="349277"/>
    <lineage>
        <taxon>Bacteria</taxon>
        <taxon>Bacillati</taxon>
        <taxon>Actinomycetota</taxon>
        <taxon>Rubrobacteria</taxon>
        <taxon>Rubrobacterales</taxon>
        <taxon>Rubrobacteraceae</taxon>
        <taxon>environmental samples</taxon>
    </lineage>
</organism>
<evidence type="ECO:0000256" key="9">
    <source>
        <dbReference type="ARBA" id="ARBA00048501"/>
    </source>
</evidence>
<evidence type="ECO:0000256" key="10">
    <source>
        <dbReference type="ARBA" id="ARBA00053351"/>
    </source>
</evidence>
<dbReference type="FunFam" id="3.30.470.20:FF:000028">
    <property type="entry name" value="Methylcrotonoyl-CoA carboxylase subunit alpha, mitochondrial"/>
    <property type="match status" value="1"/>
</dbReference>
<comment type="pathway">
    <text evidence="8">Amino-acid degradation; L-leucine degradation.</text>
</comment>
<dbReference type="Pfam" id="PF02785">
    <property type="entry name" value="Biotin_carb_C"/>
    <property type="match status" value="1"/>
</dbReference>
<keyword evidence="3 17" id="KW-0436">Ligase</keyword>
<evidence type="ECO:0000313" key="17">
    <source>
        <dbReference type="EMBL" id="CAA9462608.1"/>
    </source>
</evidence>
<evidence type="ECO:0000256" key="3">
    <source>
        <dbReference type="ARBA" id="ARBA00022598"/>
    </source>
</evidence>
<evidence type="ECO:0000256" key="13">
    <source>
        <dbReference type="PROSITE-ProRule" id="PRU00409"/>
    </source>
</evidence>
<dbReference type="EMBL" id="CADCVH010000084">
    <property type="protein sequence ID" value="CAA9462608.1"/>
    <property type="molecule type" value="Genomic_DNA"/>
</dbReference>
<dbReference type="InterPro" id="IPR050856">
    <property type="entry name" value="Biotin_carboxylase_complex"/>
</dbReference>
<dbReference type="Pfam" id="PF02786">
    <property type="entry name" value="CPSase_L_D2"/>
    <property type="match status" value="1"/>
</dbReference>
<dbReference type="InterPro" id="IPR011053">
    <property type="entry name" value="Single_hybrid_motif"/>
</dbReference>
<dbReference type="EC" id="6.3.4.14" evidence="2"/>
<dbReference type="InterPro" id="IPR001882">
    <property type="entry name" value="Biotin_BS"/>
</dbReference>
<name>A0A6J4R2Y8_9ACTN</name>
<comment type="subunit">
    <text evidence="11">The biotin-dependent acyl-CoA carboxylase complex is composed of AccA1, which contains the biotin carboxylase (BC) and biotin carboxyl carrier protein (BCCP) domains, and AccD1, which contains the carboxyl transferase (CT) domain. The AccA1/AccD1 complex forms a dodecamer.</text>
</comment>
<feature type="domain" description="Biotin carboxylation" evidence="16">
    <location>
        <begin position="2"/>
        <end position="444"/>
    </location>
</feature>
<evidence type="ECO:0000259" key="16">
    <source>
        <dbReference type="PROSITE" id="PS50979"/>
    </source>
</evidence>
<dbReference type="SUPFAM" id="SSF51246">
    <property type="entry name" value="Rudiment single hybrid motif"/>
    <property type="match status" value="1"/>
</dbReference>
<accession>A0A6J4R2Y8</accession>
<dbReference type="Pfam" id="PF21139">
    <property type="entry name" value="BT_MCC_alpha"/>
    <property type="match status" value="1"/>
</dbReference>
<comment type="catalytic activity">
    <reaction evidence="9">
        <text>N(6)-biotinyl-L-lysyl-[protein] + hydrogencarbonate + ATP = N(6)-carboxybiotinyl-L-lysyl-[protein] + ADP + phosphate + H(+)</text>
        <dbReference type="Rhea" id="RHEA:13501"/>
        <dbReference type="Rhea" id="RHEA-COMP:10505"/>
        <dbReference type="Rhea" id="RHEA-COMP:10506"/>
        <dbReference type="ChEBI" id="CHEBI:15378"/>
        <dbReference type="ChEBI" id="CHEBI:17544"/>
        <dbReference type="ChEBI" id="CHEBI:30616"/>
        <dbReference type="ChEBI" id="CHEBI:43474"/>
        <dbReference type="ChEBI" id="CHEBI:83144"/>
        <dbReference type="ChEBI" id="CHEBI:83145"/>
        <dbReference type="ChEBI" id="CHEBI:456216"/>
        <dbReference type="EC" id="6.3.4.14"/>
    </reaction>
    <physiologicalReaction direction="left-to-right" evidence="9">
        <dbReference type="Rhea" id="RHEA:13502"/>
    </physiologicalReaction>
</comment>
<keyword evidence="7" id="KW-0092">Biotin</keyword>
<dbReference type="InterPro" id="IPR011764">
    <property type="entry name" value="Biotin_carboxylation_dom"/>
</dbReference>
<dbReference type="FunFam" id="3.40.50.20:FF:000010">
    <property type="entry name" value="Propionyl-CoA carboxylase subunit alpha"/>
    <property type="match status" value="1"/>
</dbReference>
<evidence type="ECO:0000256" key="11">
    <source>
        <dbReference type="ARBA" id="ARBA00065901"/>
    </source>
</evidence>
<dbReference type="PANTHER" id="PTHR18866">
    <property type="entry name" value="CARBOXYLASE:PYRUVATE/ACETYL-COA/PROPIONYL-COA CARBOXYLASE"/>
    <property type="match status" value="1"/>
</dbReference>
<dbReference type="SUPFAM" id="SSF52440">
    <property type="entry name" value="PreATP-grasp domain"/>
    <property type="match status" value="1"/>
</dbReference>
<evidence type="ECO:0000259" key="14">
    <source>
        <dbReference type="PROSITE" id="PS50968"/>
    </source>
</evidence>
<feature type="domain" description="ATP-grasp" evidence="15">
    <location>
        <begin position="121"/>
        <end position="317"/>
    </location>
</feature>
<dbReference type="InterPro" id="IPR016185">
    <property type="entry name" value="PreATP-grasp_dom_sf"/>
</dbReference>
<dbReference type="Gene3D" id="3.30.470.20">
    <property type="entry name" value="ATP-grasp fold, B domain"/>
    <property type="match status" value="1"/>
</dbReference>
<dbReference type="PROSITE" id="PS00867">
    <property type="entry name" value="CPSASE_2"/>
    <property type="match status" value="1"/>
</dbReference>
<dbReference type="PANTHER" id="PTHR18866:SF33">
    <property type="entry name" value="METHYLCROTONOYL-COA CARBOXYLASE SUBUNIT ALPHA, MITOCHONDRIAL-RELATED"/>
    <property type="match status" value="1"/>
</dbReference>
<keyword evidence="5 13" id="KW-0067">ATP-binding</keyword>
<dbReference type="PROSITE" id="PS50975">
    <property type="entry name" value="ATP_GRASP"/>
    <property type="match status" value="1"/>
</dbReference>
<dbReference type="SUPFAM" id="SSF56059">
    <property type="entry name" value="Glutathione synthetase ATP-binding domain-like"/>
    <property type="match status" value="1"/>
</dbReference>
<dbReference type="Pfam" id="PF00289">
    <property type="entry name" value="Biotin_carb_N"/>
    <property type="match status" value="1"/>
</dbReference>
<sequence>MSFKNLLVANRGEIAVRIFRLCREMGIGTIAVYSEADENAMHRRLADAAYPLGPAPAPESYLNIGRLVGVIEESGAEAVHPGYGFLSESAEFARAVVGSGATWVGPPPEAMETMGLKVRAKDLARRAGVPTVPGYDGENESEGRLAEEAEKIGYPVLVKASAGGGGRGMRMVSRPRDLPEAVRGAKREALSAFGDGSVFLEKFVERPRHVEVQVIGDDDGNVLHLYERECSIQRRHQKVVEEAPSPALGDGLRDAMCASAVRLAEEAGYRNAGTVEFLLDGEDFYFLEMNARLQVEHPVTECVTGLDLVRLQLSVAAGEPLPLSQEDVTLRGWAIEARIYAEGEDGLPAGGRLLAFAPPEGPGIRNDAGVEGGDEVPVFYDPMISKLVVSAPNRGMSVRRLRRALDDYTVLGAPTNLPLLKRIAGHAAFAEGEFATDFLERYLLAEAPAGLPVPEEALLLAAVGEVLLSRPAHDPFAAGPWRLLGAIGLRFRAGDEERLVELERGRSGGLRVRTEDREAAVGVLAVRDGEIHAVLDGNPVRFRVVEDGDRLLISLDGATHRLLRVPPPAADETGSTSEAGAGELVAPMPGTVVKMLVREGDEVRAGQPLLMLEAMKMEQPVAARRAGVVRSLPFGEGDLVPANAVLVEMEESTAIEEAER</sequence>
<dbReference type="PROSITE" id="PS50968">
    <property type="entry name" value="BIOTINYL_LIPOYL"/>
    <property type="match status" value="1"/>
</dbReference>
<dbReference type="InterPro" id="IPR000089">
    <property type="entry name" value="Biotin_lipoyl"/>
</dbReference>
<dbReference type="AlphaFoldDB" id="A0A6J4R2Y8"/>
<evidence type="ECO:0000256" key="8">
    <source>
        <dbReference type="ARBA" id="ARBA00046317"/>
    </source>
</evidence>
<dbReference type="InterPro" id="IPR011761">
    <property type="entry name" value="ATP-grasp"/>
</dbReference>
<dbReference type="SUPFAM" id="SSF51230">
    <property type="entry name" value="Single hybrid motif"/>
    <property type="match status" value="1"/>
</dbReference>
<dbReference type="PROSITE" id="PS50979">
    <property type="entry name" value="BC"/>
    <property type="match status" value="1"/>
</dbReference>
<dbReference type="SMART" id="SM00878">
    <property type="entry name" value="Biotin_carb_C"/>
    <property type="match status" value="1"/>
</dbReference>
<dbReference type="PROSITE" id="PS00866">
    <property type="entry name" value="CPSASE_1"/>
    <property type="match status" value="1"/>
</dbReference>
<comment type="cofactor">
    <cofactor evidence="1">
        <name>biotin</name>
        <dbReference type="ChEBI" id="CHEBI:57586"/>
    </cofactor>
</comment>
<evidence type="ECO:0000256" key="5">
    <source>
        <dbReference type="ARBA" id="ARBA00022840"/>
    </source>
</evidence>
<dbReference type="GO" id="GO:0004075">
    <property type="term" value="F:biotin carboxylase activity"/>
    <property type="evidence" value="ECO:0007669"/>
    <property type="project" value="UniProtKB-EC"/>
</dbReference>
<protein>
    <recommendedName>
        <fullName evidence="12">Biotin-dependent 3-methylcrotonyl-coenzyme A carboxylase alpha1 subunit</fullName>
        <ecNumber evidence="2">6.3.4.14</ecNumber>
    </recommendedName>
</protein>
<dbReference type="FunFam" id="3.30.1490.20:FF:000003">
    <property type="entry name" value="acetyl-CoA carboxylase isoform X1"/>
    <property type="match status" value="1"/>
</dbReference>
<comment type="function">
    <text evidence="10">Component of a biotin-dependent acyl-CoA carboxylase complex. This subunit catalyzes the ATP-dependent carboxylation of the biotin carried by the biotin carboxyl carrier (BCC) domain, resulting in the formation of carboxyl biotin. When associated with the beta1 subunit AccD1, is involved in branched amino-acid catabolism with methylcrotonyl coenzyme A as the substrate.</text>
</comment>
<evidence type="ECO:0000256" key="2">
    <source>
        <dbReference type="ARBA" id="ARBA00013263"/>
    </source>
</evidence>
<evidence type="ECO:0000256" key="12">
    <source>
        <dbReference type="ARBA" id="ARBA00074050"/>
    </source>
</evidence>
<proteinExistence type="predicted"/>
<gene>
    <name evidence="17" type="ORF">AVDCRST_MAG02-2599</name>
</gene>
<evidence type="ECO:0000259" key="15">
    <source>
        <dbReference type="PROSITE" id="PS50975"/>
    </source>
</evidence>
<evidence type="ECO:0000256" key="6">
    <source>
        <dbReference type="ARBA" id="ARBA00022946"/>
    </source>
</evidence>
<dbReference type="InterPro" id="IPR005481">
    <property type="entry name" value="BC-like_N"/>
</dbReference>
<dbReference type="InterPro" id="IPR005479">
    <property type="entry name" value="CPAse_ATP-bd"/>
</dbReference>
<evidence type="ECO:0000256" key="1">
    <source>
        <dbReference type="ARBA" id="ARBA00001953"/>
    </source>
</evidence>
<evidence type="ECO:0000256" key="7">
    <source>
        <dbReference type="ARBA" id="ARBA00023267"/>
    </source>
</evidence>
<keyword evidence="6" id="KW-0809">Transit peptide</keyword>
<evidence type="ECO:0000256" key="4">
    <source>
        <dbReference type="ARBA" id="ARBA00022741"/>
    </source>
</evidence>
<keyword evidence="4 13" id="KW-0547">Nucleotide-binding</keyword>
<dbReference type="Pfam" id="PF00364">
    <property type="entry name" value="Biotin_lipoyl"/>
    <property type="match status" value="1"/>
</dbReference>
<reference evidence="17" key="1">
    <citation type="submission" date="2020-02" db="EMBL/GenBank/DDBJ databases">
        <authorList>
            <person name="Meier V. D."/>
        </authorList>
    </citation>
    <scope>NUCLEOTIDE SEQUENCE</scope>
    <source>
        <strain evidence="17">AVDCRST_MAG02</strain>
    </source>
</reference>
<dbReference type="InterPro" id="IPR011054">
    <property type="entry name" value="Rudment_hybrid_motif"/>
</dbReference>
<feature type="domain" description="Lipoyl-binding" evidence="14">
    <location>
        <begin position="570"/>
        <end position="650"/>
    </location>
</feature>
<dbReference type="PROSITE" id="PS00188">
    <property type="entry name" value="BIOTIN"/>
    <property type="match status" value="1"/>
</dbReference>
<dbReference type="Gene3D" id="2.40.50.100">
    <property type="match status" value="1"/>
</dbReference>
<dbReference type="GO" id="GO:0046872">
    <property type="term" value="F:metal ion binding"/>
    <property type="evidence" value="ECO:0007669"/>
    <property type="project" value="InterPro"/>
</dbReference>